<dbReference type="InterPro" id="IPR026870">
    <property type="entry name" value="Zinc_ribbon_dom"/>
</dbReference>
<evidence type="ECO:0000313" key="4">
    <source>
        <dbReference type="Proteomes" id="UP000601587"/>
    </source>
</evidence>
<evidence type="ECO:0000256" key="1">
    <source>
        <dbReference type="SAM" id="MobiDB-lite"/>
    </source>
</evidence>
<comment type="caution">
    <text evidence="3">The sequence shown here is derived from an EMBL/GenBank/DDBJ whole genome shotgun (WGS) entry which is preliminary data.</text>
</comment>
<reference evidence="3" key="1">
    <citation type="submission" date="2019-09" db="EMBL/GenBank/DDBJ databases">
        <title>Comparative genomic analysis of Lactobacillus helveticus.</title>
        <authorList>
            <person name="Zhang H."/>
            <person name="Chen Y."/>
            <person name="Zhong Z."/>
        </authorList>
    </citation>
    <scope>NUCLEOTIDE SEQUENCE</scope>
    <source>
        <strain evidence="3">IMAU50013</strain>
    </source>
</reference>
<protein>
    <recommendedName>
        <fullName evidence="2">Zinc-ribbon domain-containing protein</fullName>
    </recommendedName>
</protein>
<dbReference type="EMBL" id="WCGB01000046">
    <property type="protein sequence ID" value="NRN92182.1"/>
    <property type="molecule type" value="Genomic_DNA"/>
</dbReference>
<evidence type="ECO:0000259" key="2">
    <source>
        <dbReference type="Pfam" id="PF13240"/>
    </source>
</evidence>
<accession>A0A9Q5BWE2</accession>
<dbReference type="AlphaFoldDB" id="A0A9Q5BWE2"/>
<feature type="region of interest" description="Disordered" evidence="1">
    <location>
        <begin position="48"/>
        <end position="92"/>
    </location>
</feature>
<feature type="domain" description="Zinc-ribbon" evidence="2">
    <location>
        <begin position="5"/>
        <end position="25"/>
    </location>
</feature>
<organism evidence="3 4">
    <name type="scientific">Lactobacillus helveticus</name>
    <name type="common">Lactobacillus suntoryeus</name>
    <dbReference type="NCBI Taxonomy" id="1587"/>
    <lineage>
        <taxon>Bacteria</taxon>
        <taxon>Bacillati</taxon>
        <taxon>Bacillota</taxon>
        <taxon>Bacilli</taxon>
        <taxon>Lactobacillales</taxon>
        <taxon>Lactobacillaceae</taxon>
        <taxon>Lactobacillus</taxon>
    </lineage>
</organism>
<sequence length="92" mass="10584">MKKICPNCGKEVAPEEKYCPFCHFNLVNNDETMVTVNIGLLGLKNNESAKKDEEKIQSEKKESDTKPEKKKQPEKAVSKSNEDKKQKIEKMR</sequence>
<dbReference type="RefSeq" id="WP_254260561.1">
    <property type="nucleotide sequence ID" value="NZ_WCFV01000034.1"/>
</dbReference>
<gene>
    <name evidence="3" type="ORF">IMAU50013_01729</name>
</gene>
<evidence type="ECO:0000313" key="3">
    <source>
        <dbReference type="EMBL" id="NRN92182.1"/>
    </source>
</evidence>
<name>A0A9Q5BWE2_LACHE</name>
<dbReference type="Pfam" id="PF13240">
    <property type="entry name" value="Zn_Ribbon_1"/>
    <property type="match status" value="1"/>
</dbReference>
<proteinExistence type="predicted"/>
<dbReference type="Proteomes" id="UP000601587">
    <property type="component" value="Unassembled WGS sequence"/>
</dbReference>